<comment type="subcellular location">
    <subcellularLocation>
        <location evidence="1">Cytoplasm</location>
        <location evidence="1">Cytoskeleton</location>
    </subcellularLocation>
</comment>
<evidence type="ECO:0000256" key="3">
    <source>
        <dbReference type="ARBA" id="ARBA00023212"/>
    </source>
</evidence>
<dbReference type="PANTHER" id="PTHR46563:SF4">
    <property type="entry name" value="ASPARTYL_ASPARAGINYL BETA-HYDROXYLASE ISOFORM X1"/>
    <property type="match status" value="1"/>
</dbReference>
<feature type="compositionally biased region" description="Low complexity" evidence="5">
    <location>
        <begin position="1597"/>
        <end position="1619"/>
    </location>
</feature>
<keyword evidence="8" id="KW-1185">Reference proteome</keyword>
<feature type="compositionally biased region" description="Low complexity" evidence="5">
    <location>
        <begin position="1555"/>
        <end position="1578"/>
    </location>
</feature>
<dbReference type="STRING" id="436010.A0A166AY95"/>
<evidence type="ECO:0000259" key="6">
    <source>
        <dbReference type="PROSITE" id="PS51460"/>
    </source>
</evidence>
<evidence type="ECO:0000313" key="8">
    <source>
        <dbReference type="Proteomes" id="UP000076532"/>
    </source>
</evidence>
<feature type="coiled-coil region" evidence="4">
    <location>
        <begin position="653"/>
        <end position="687"/>
    </location>
</feature>
<dbReference type="SMART" id="SM00243">
    <property type="entry name" value="GAS2"/>
    <property type="match status" value="1"/>
</dbReference>
<feature type="compositionally biased region" description="Pro residues" evidence="5">
    <location>
        <begin position="1717"/>
        <end position="1726"/>
    </location>
</feature>
<feature type="region of interest" description="Disordered" evidence="5">
    <location>
        <begin position="1519"/>
        <end position="1732"/>
    </location>
</feature>
<dbReference type="Proteomes" id="UP000076532">
    <property type="component" value="Unassembled WGS sequence"/>
</dbReference>
<evidence type="ECO:0000256" key="1">
    <source>
        <dbReference type="ARBA" id="ARBA00004245"/>
    </source>
</evidence>
<keyword evidence="3" id="KW-0206">Cytoskeleton</keyword>
<dbReference type="InterPro" id="IPR036534">
    <property type="entry name" value="GAR_dom_sf"/>
</dbReference>
<dbReference type="PANTHER" id="PTHR46563">
    <property type="entry name" value="RING-TYPE DOMAIN-CONTAINING PROTEIN"/>
    <property type="match status" value="1"/>
</dbReference>
<feature type="compositionally biased region" description="Low complexity" evidence="5">
    <location>
        <begin position="1875"/>
        <end position="1893"/>
    </location>
</feature>
<dbReference type="Pfam" id="PF02187">
    <property type="entry name" value="GAS2"/>
    <property type="match status" value="1"/>
</dbReference>
<feature type="compositionally biased region" description="Low complexity" evidence="5">
    <location>
        <begin position="1697"/>
        <end position="1709"/>
    </location>
</feature>
<dbReference type="InterPro" id="IPR003108">
    <property type="entry name" value="GAR_dom"/>
</dbReference>
<evidence type="ECO:0000313" key="7">
    <source>
        <dbReference type="EMBL" id="KZP12086.1"/>
    </source>
</evidence>
<feature type="domain" description="GAR" evidence="6">
    <location>
        <begin position="1736"/>
        <end position="1814"/>
    </location>
</feature>
<reference evidence="7 8" key="1">
    <citation type="journal article" date="2016" name="Mol. Biol. Evol.">
        <title>Comparative Genomics of Early-Diverging Mushroom-Forming Fungi Provides Insights into the Origins of Lignocellulose Decay Capabilities.</title>
        <authorList>
            <person name="Nagy L.G."/>
            <person name="Riley R."/>
            <person name="Tritt A."/>
            <person name="Adam C."/>
            <person name="Daum C."/>
            <person name="Floudas D."/>
            <person name="Sun H."/>
            <person name="Yadav J.S."/>
            <person name="Pangilinan J."/>
            <person name="Larsson K.H."/>
            <person name="Matsuura K."/>
            <person name="Barry K."/>
            <person name="Labutti K."/>
            <person name="Kuo R."/>
            <person name="Ohm R.A."/>
            <person name="Bhattacharya S.S."/>
            <person name="Shirouzu T."/>
            <person name="Yoshinaga Y."/>
            <person name="Martin F.M."/>
            <person name="Grigoriev I.V."/>
            <person name="Hibbett D.S."/>
        </authorList>
    </citation>
    <scope>NUCLEOTIDE SEQUENCE [LARGE SCALE GENOMIC DNA]</scope>
    <source>
        <strain evidence="7 8">CBS 109695</strain>
    </source>
</reference>
<sequence length="1936" mass="219763">MSGGQHEEDQALESHQVIELQTFSERKAWITEKIKFLEKMPPIEVFVGLDAIRSSSETVPGLPTREELQHFLEEHDRIEKETEIVDSGELMKLRMFTKAATQRHMSPEDTDLIELTLTTIFELDKLLHLLRDRSENLDLLGIRLTWEEQRTAAWVDRRKILADLQTFLDTRARWNPSVYVVALKPDESSLHRRGSVASIASMASIDSAVSAMSPAFSRSTRFKLAELLSRDAAQFASRISAMRHSKIIAAGKALDKLIDSSHKPVPEELLDEQDKLEEQGINALETVGKFTMHLVMQWRKADEIYVETMKDHLAAQNLLEEIEIAEMHHPSSRQSAAFVTRADALMKRLQLRGNPASSTGSFPRPTHPLFPDQPSANEALVRSLSSEVSTAMEVVKEVDAAAKKYRLTSEAVRDVEALSDTAKTLSKTLASAQERFTHGVDAKDGDGSPPDLTSKECLEPTRHAAFLTLLPDILKEFDDAASRTTPLLRAYRAAVVRLDRPGIDATFKSNAIAEINQLGQTRDHVQKLETDLLARVGRLRESRRLWDAMGSMLKNLDDTRREIGEAMEGRRWRMQAAASGAPLTPESPMPVLLAATISTKNVLERLDDMQDKLSQQVAVPLAVMSKSLETPLHDHISQSLAGLTGTVDSLKQMSRLLESIQRQTSVMKEVREEVHNFQIQIEDLKIQFDTRFDATVQGVPCNKLVDTETGLNHTAKELHGAIQTFTGSLSERIPFVAQHPSISRPGPTYVKRRFASVDLKLGVPPPTSSIELPFELTALDDAVRADTNMHTMRLAGELQGLDTKRNHLQLARLATEVDAALASVVAEVGGAESRVFALKASLDEAGNKEDAIAALETLRIDTANFSQDYRPHISRAFSPIRETLRQMEGTPGCGDRPVHEPLFLARRRAVDDAELRFNACHDDVASLQSSISEAHQAETARLEALRIEHERLERERLEEERLEQEQIERERAEKEHLEAERLERERATQERLKRERLEQERIERVEKERLEAERLQHERAERERLEKERLEQERLERAEKDRLEAERLEHERVERERLEKERLEQERLERELAEKERLEAERLEHERAERERLEKERLEQERLERAEKDRLEAERAHQTRAEKERMEAERLEHERVERERLEKERLEQERVERELAEKERLEAERLENERAEQDRLENERLEQERIQRADKERLEAERLEHERVERERLEKERIERERVELERLRLERLEKERIERERAEKERWEQQEMERLEMESLARERMEQENLERERFEKECLEQEQAKHQAMKKAQELEADRHKLDAAQKQSSGRKAIMKSEDDVFGLATTPKASPNNQDLKARIFALRKRLGSININGLVNPTASSSHDLPSMDQRRRVESLFAAIYADFERLAPSSQDSTINTELHSLKIELGASAERIQRIRDLSDLSVAVHACDKALSDLLEHIDSYPSPPTGELSSTHITDVNCFPEQQLESRVTFTQNLVSAVGTKYARVAIDTRARAEKNRIDQTWGELRDMCNDLIRGKKSRPPSVISSGRNSRSSIGSVSPTFGHVGNNKSASYSNLSLGSSSRRPSTRSRFLSPAVPPSTRRTVSGNSDTPSRSTSRLSNISSSARSISGPMSSATSTLHKPTFASRQRTGSMSSNAAYSTPVKTNTGPPSRPRAQTNQRVREGTLSPTGSDMSSASKARTISFSHSRTDSARSSSSASTWSRAPRQSFPMPTFPTPPRKAPPPKKEYVANPKSKLDMAVGEVVNKLPVNINISMVPETWKDQSGKYWIGEQDAKLCFCRILRSRTVMVRVGGGWSELSKFIQDHFADLFRLMPESPPRPGAQEEKWISSATLETIGSPRTPPRPPKTPEPRGGTPLLPSFSLMTPSGLSPRSMQSTPSQSSPLTPLQFMRRAEQDSPGLRPISPSRPPTLRVRAPPVSPSHPSRNSVWRP</sequence>
<dbReference type="GO" id="GO:0008017">
    <property type="term" value="F:microtubule binding"/>
    <property type="evidence" value="ECO:0007669"/>
    <property type="project" value="InterPro"/>
</dbReference>
<dbReference type="GO" id="GO:0005856">
    <property type="term" value="C:cytoskeleton"/>
    <property type="evidence" value="ECO:0007669"/>
    <property type="project" value="UniProtKB-SubCell"/>
</dbReference>
<evidence type="ECO:0000256" key="2">
    <source>
        <dbReference type="ARBA" id="ARBA00022490"/>
    </source>
</evidence>
<dbReference type="OrthoDB" id="10017054at2759"/>
<feature type="region of interest" description="Disordered" evidence="5">
    <location>
        <begin position="1109"/>
        <end position="1129"/>
    </location>
</feature>
<dbReference type="PROSITE" id="PS51460">
    <property type="entry name" value="GAR"/>
    <property type="match status" value="1"/>
</dbReference>
<dbReference type="SUPFAM" id="SSF143575">
    <property type="entry name" value="GAS2 domain-like"/>
    <property type="match status" value="1"/>
</dbReference>
<feature type="region of interest" description="Disordered" evidence="5">
    <location>
        <begin position="1284"/>
        <end position="1313"/>
    </location>
</feature>
<accession>A0A166AY95</accession>
<feature type="region of interest" description="Disordered" evidence="5">
    <location>
        <begin position="963"/>
        <end position="985"/>
    </location>
</feature>
<keyword evidence="4" id="KW-0175">Coiled coil</keyword>
<dbReference type="Gene3D" id="3.30.920.20">
    <property type="entry name" value="Gas2-like domain"/>
    <property type="match status" value="1"/>
</dbReference>
<name>A0A166AY95_9AGAM</name>
<protein>
    <recommendedName>
        <fullName evidence="6">GAR domain-containing protein</fullName>
    </recommendedName>
</protein>
<evidence type="ECO:0000256" key="4">
    <source>
        <dbReference type="SAM" id="Coils"/>
    </source>
</evidence>
<feature type="compositionally biased region" description="Polar residues" evidence="5">
    <location>
        <begin position="1671"/>
        <end position="1687"/>
    </location>
</feature>
<evidence type="ECO:0000256" key="5">
    <source>
        <dbReference type="SAM" id="MobiDB-lite"/>
    </source>
</evidence>
<feature type="compositionally biased region" description="Basic and acidic residues" evidence="5">
    <location>
        <begin position="1284"/>
        <end position="1302"/>
    </location>
</feature>
<proteinExistence type="predicted"/>
<keyword evidence="2" id="KW-0963">Cytoplasm</keyword>
<feature type="compositionally biased region" description="Polar residues" evidence="5">
    <location>
        <begin position="1585"/>
        <end position="1596"/>
    </location>
</feature>
<feature type="region of interest" description="Disordered" evidence="5">
    <location>
        <begin position="1838"/>
        <end position="1936"/>
    </location>
</feature>
<feature type="compositionally biased region" description="Low complexity" evidence="5">
    <location>
        <begin position="1528"/>
        <end position="1544"/>
    </location>
</feature>
<gene>
    <name evidence="7" type="ORF">FIBSPDRAFT_961646</name>
</gene>
<feature type="compositionally biased region" description="Polar residues" evidence="5">
    <location>
        <begin position="1620"/>
        <end position="1664"/>
    </location>
</feature>
<feature type="compositionally biased region" description="Polar residues" evidence="5">
    <location>
        <begin position="1926"/>
        <end position="1936"/>
    </location>
</feature>
<organism evidence="7 8">
    <name type="scientific">Athelia psychrophila</name>
    <dbReference type="NCBI Taxonomy" id="1759441"/>
    <lineage>
        <taxon>Eukaryota</taxon>
        <taxon>Fungi</taxon>
        <taxon>Dikarya</taxon>
        <taxon>Basidiomycota</taxon>
        <taxon>Agaricomycotina</taxon>
        <taxon>Agaricomycetes</taxon>
        <taxon>Agaricomycetidae</taxon>
        <taxon>Atheliales</taxon>
        <taxon>Atheliaceae</taxon>
        <taxon>Athelia</taxon>
    </lineage>
</organism>
<dbReference type="EMBL" id="KV417652">
    <property type="protein sequence ID" value="KZP12086.1"/>
    <property type="molecule type" value="Genomic_DNA"/>
</dbReference>